<gene>
    <name evidence="1" type="ORF">H9X81_01970</name>
</gene>
<name>A0ABS2GJ11_9FIRM</name>
<dbReference type="Proteomes" id="UP000724149">
    <property type="component" value="Unassembled WGS sequence"/>
</dbReference>
<dbReference type="EMBL" id="JACSNR010000001">
    <property type="protein sequence ID" value="MBM6922462.1"/>
    <property type="molecule type" value="Genomic_DNA"/>
</dbReference>
<sequence length="53" mass="6272">MLTRLQPFFDEHFVFATLTQLKKTSSAPYKKVQIRPFLQGGELTFQLTYVYDK</sequence>
<protein>
    <submittedName>
        <fullName evidence="1">Uncharacterized protein</fullName>
    </submittedName>
</protein>
<proteinExistence type="predicted"/>
<accession>A0ABS2GJ11</accession>
<organism evidence="1 2">
    <name type="scientific">Hydrogenoanaerobacterium saccharovorans</name>
    <dbReference type="NCBI Taxonomy" id="474960"/>
    <lineage>
        <taxon>Bacteria</taxon>
        <taxon>Bacillati</taxon>
        <taxon>Bacillota</taxon>
        <taxon>Clostridia</taxon>
        <taxon>Eubacteriales</taxon>
        <taxon>Oscillospiraceae</taxon>
        <taxon>Hydrogenoanaerobacterium</taxon>
    </lineage>
</organism>
<evidence type="ECO:0000313" key="2">
    <source>
        <dbReference type="Proteomes" id="UP000724149"/>
    </source>
</evidence>
<comment type="caution">
    <text evidence="1">The sequence shown here is derived from an EMBL/GenBank/DDBJ whole genome shotgun (WGS) entry which is preliminary data.</text>
</comment>
<dbReference type="RefSeq" id="WP_204719411.1">
    <property type="nucleotide sequence ID" value="NZ_JACSNR010000001.1"/>
</dbReference>
<reference evidence="1 2" key="1">
    <citation type="journal article" date="2021" name="Sci. Rep.">
        <title>The distribution of antibiotic resistance genes in chicken gut microbiota commensals.</title>
        <authorList>
            <person name="Juricova H."/>
            <person name="Matiasovicova J."/>
            <person name="Kubasova T."/>
            <person name="Cejkova D."/>
            <person name="Rychlik I."/>
        </authorList>
    </citation>
    <scope>NUCLEOTIDE SEQUENCE [LARGE SCALE GENOMIC DNA]</scope>
    <source>
        <strain evidence="1 2">An564</strain>
    </source>
</reference>
<keyword evidence="2" id="KW-1185">Reference proteome</keyword>
<evidence type="ECO:0000313" key="1">
    <source>
        <dbReference type="EMBL" id="MBM6922462.1"/>
    </source>
</evidence>